<gene>
    <name evidence="1" type="ORF">DERF_012712</name>
</gene>
<protein>
    <submittedName>
        <fullName evidence="1">Uncharacterized protein</fullName>
    </submittedName>
</protein>
<evidence type="ECO:0000313" key="1">
    <source>
        <dbReference type="EMBL" id="KAH9501903.1"/>
    </source>
</evidence>
<accession>A0A922L3Q0</accession>
<comment type="caution">
    <text evidence="1">The sequence shown here is derived from an EMBL/GenBank/DDBJ whole genome shotgun (WGS) entry which is preliminary data.</text>
</comment>
<evidence type="ECO:0000313" key="2">
    <source>
        <dbReference type="Proteomes" id="UP000790347"/>
    </source>
</evidence>
<sequence>MYISKKYSLRFNNECTVYDSTRASTLASRIHDVVSDVVNDNDNVSSRSKCSRSASCSSNPGGRITVIGSSDSNGSDKPISFSAITRILYERFSWKSFICNRCTVASTLPTCIHIVRRASFAAIT</sequence>
<reference evidence="1" key="1">
    <citation type="submission" date="2013-05" db="EMBL/GenBank/DDBJ databases">
        <authorList>
            <person name="Yim A.K.Y."/>
            <person name="Chan T.F."/>
            <person name="Ji K.M."/>
            <person name="Liu X.Y."/>
            <person name="Zhou J.W."/>
            <person name="Li R.Q."/>
            <person name="Yang K.Y."/>
            <person name="Li J."/>
            <person name="Li M."/>
            <person name="Law P.T.W."/>
            <person name="Wu Y.L."/>
            <person name="Cai Z.L."/>
            <person name="Qin H."/>
            <person name="Bao Y."/>
            <person name="Leung R.K.K."/>
            <person name="Ng P.K.S."/>
            <person name="Zou J."/>
            <person name="Zhong X.J."/>
            <person name="Ran P.X."/>
            <person name="Zhong N.S."/>
            <person name="Liu Z.G."/>
            <person name="Tsui S.K.W."/>
        </authorList>
    </citation>
    <scope>NUCLEOTIDE SEQUENCE</scope>
    <source>
        <strain evidence="1">Derf</strain>
        <tissue evidence="1">Whole organism</tissue>
    </source>
</reference>
<proteinExistence type="predicted"/>
<reference evidence="1" key="2">
    <citation type="journal article" date="2022" name="Res Sq">
        <title>Comparative Genomics Reveals Insights into the Divergent Evolution of Astigmatic Mites and Household Pest Adaptations.</title>
        <authorList>
            <person name="Xiong Q."/>
            <person name="Wan A.T.-Y."/>
            <person name="Liu X.-Y."/>
            <person name="Fung C.S.-H."/>
            <person name="Xiao X."/>
            <person name="Malainual N."/>
            <person name="Hou J."/>
            <person name="Wang L."/>
            <person name="Wang M."/>
            <person name="Yang K."/>
            <person name="Cui Y."/>
            <person name="Leung E."/>
            <person name="Nong W."/>
            <person name="Shin S.-K."/>
            <person name="Au S."/>
            <person name="Jeong K.Y."/>
            <person name="Chew F.T."/>
            <person name="Hui J."/>
            <person name="Leung T.F."/>
            <person name="Tungtrongchitr A."/>
            <person name="Zhong N."/>
            <person name="Liu Z."/>
            <person name="Tsui S."/>
        </authorList>
    </citation>
    <scope>NUCLEOTIDE SEQUENCE</scope>
    <source>
        <strain evidence="1">Derf</strain>
        <tissue evidence="1">Whole organism</tissue>
    </source>
</reference>
<dbReference type="Proteomes" id="UP000790347">
    <property type="component" value="Unassembled WGS sequence"/>
</dbReference>
<organism evidence="1 2">
    <name type="scientific">Dermatophagoides farinae</name>
    <name type="common">American house dust mite</name>
    <dbReference type="NCBI Taxonomy" id="6954"/>
    <lineage>
        <taxon>Eukaryota</taxon>
        <taxon>Metazoa</taxon>
        <taxon>Ecdysozoa</taxon>
        <taxon>Arthropoda</taxon>
        <taxon>Chelicerata</taxon>
        <taxon>Arachnida</taxon>
        <taxon>Acari</taxon>
        <taxon>Acariformes</taxon>
        <taxon>Sarcoptiformes</taxon>
        <taxon>Astigmata</taxon>
        <taxon>Psoroptidia</taxon>
        <taxon>Analgoidea</taxon>
        <taxon>Pyroglyphidae</taxon>
        <taxon>Dermatophagoidinae</taxon>
        <taxon>Dermatophagoides</taxon>
    </lineage>
</organism>
<name>A0A922L3Q0_DERFA</name>
<dbReference type="AlphaFoldDB" id="A0A922L3Q0"/>
<dbReference type="EMBL" id="ASGP02000006">
    <property type="protein sequence ID" value="KAH9501903.1"/>
    <property type="molecule type" value="Genomic_DNA"/>
</dbReference>
<keyword evidence="2" id="KW-1185">Reference proteome</keyword>